<evidence type="ECO:0000313" key="2">
    <source>
        <dbReference type="EMBL" id="DAD27529.1"/>
    </source>
</evidence>
<sequence length="121" mass="13239">MRSQAIASRGSASVPKPDSFHGHLARILDDLARMQLPKSNLELLCGRGRGGAVSFAGKPVSMENVGGFRSAAATGCSSSDGKRKKKREEEEEERERASERAREKKRGEEIDITSIIDVIKR</sequence>
<feature type="compositionally biased region" description="Basic and acidic residues" evidence="1">
    <location>
        <begin position="94"/>
        <end position="107"/>
    </location>
</feature>
<dbReference type="Proteomes" id="UP000607653">
    <property type="component" value="Unassembled WGS sequence"/>
</dbReference>
<organism evidence="2 3">
    <name type="scientific">Nelumbo nucifera</name>
    <name type="common">Sacred lotus</name>
    <dbReference type="NCBI Taxonomy" id="4432"/>
    <lineage>
        <taxon>Eukaryota</taxon>
        <taxon>Viridiplantae</taxon>
        <taxon>Streptophyta</taxon>
        <taxon>Embryophyta</taxon>
        <taxon>Tracheophyta</taxon>
        <taxon>Spermatophyta</taxon>
        <taxon>Magnoliopsida</taxon>
        <taxon>Proteales</taxon>
        <taxon>Nelumbonaceae</taxon>
        <taxon>Nelumbo</taxon>
    </lineage>
</organism>
<accession>A0A822Y895</accession>
<comment type="caution">
    <text evidence="2">The sequence shown here is derived from an EMBL/GenBank/DDBJ whole genome shotgun (WGS) entry which is preliminary data.</text>
</comment>
<keyword evidence="3" id="KW-1185">Reference proteome</keyword>
<gene>
    <name evidence="2" type="ORF">HUJ06_028997</name>
</gene>
<dbReference type="EMBL" id="DUZY01000002">
    <property type="protein sequence ID" value="DAD27529.1"/>
    <property type="molecule type" value="Genomic_DNA"/>
</dbReference>
<dbReference type="AlphaFoldDB" id="A0A822Y895"/>
<feature type="region of interest" description="Disordered" evidence="1">
    <location>
        <begin position="70"/>
        <end position="107"/>
    </location>
</feature>
<reference evidence="2 3" key="1">
    <citation type="journal article" date="2020" name="Mol. Biol. Evol.">
        <title>Distinct Expression and Methylation Patterns for Genes with Different Fates following a Single Whole-Genome Duplication in Flowering Plants.</title>
        <authorList>
            <person name="Shi T."/>
            <person name="Rahmani R.S."/>
            <person name="Gugger P.F."/>
            <person name="Wang M."/>
            <person name="Li H."/>
            <person name="Zhang Y."/>
            <person name="Li Z."/>
            <person name="Wang Q."/>
            <person name="Van de Peer Y."/>
            <person name="Marchal K."/>
            <person name="Chen J."/>
        </authorList>
    </citation>
    <scope>NUCLEOTIDE SEQUENCE [LARGE SCALE GENOMIC DNA]</scope>
    <source>
        <tissue evidence="2">Leaf</tissue>
    </source>
</reference>
<protein>
    <submittedName>
        <fullName evidence="2">Uncharacterized protein</fullName>
    </submittedName>
</protein>
<proteinExistence type="predicted"/>
<feature type="region of interest" description="Disordered" evidence="1">
    <location>
        <begin position="1"/>
        <end position="20"/>
    </location>
</feature>
<name>A0A822Y895_NELNU</name>
<evidence type="ECO:0000313" key="3">
    <source>
        <dbReference type="Proteomes" id="UP000607653"/>
    </source>
</evidence>
<evidence type="ECO:0000256" key="1">
    <source>
        <dbReference type="SAM" id="MobiDB-lite"/>
    </source>
</evidence>